<dbReference type="Pfam" id="PF00005">
    <property type="entry name" value="ABC_tran"/>
    <property type="match status" value="2"/>
</dbReference>
<feature type="region of interest" description="Disordered" evidence="4">
    <location>
        <begin position="203"/>
        <end position="237"/>
    </location>
</feature>
<dbReference type="InterPro" id="IPR027417">
    <property type="entry name" value="P-loop_NTPase"/>
</dbReference>
<protein>
    <submittedName>
        <fullName evidence="6">ABC-F type ribosomal protection protein</fullName>
    </submittedName>
</protein>
<dbReference type="PANTHER" id="PTHR19211">
    <property type="entry name" value="ATP-BINDING TRANSPORT PROTEIN-RELATED"/>
    <property type="match status" value="1"/>
</dbReference>
<dbReference type="PROSITE" id="PS50893">
    <property type="entry name" value="ABC_TRANSPORTER_2"/>
    <property type="match status" value="1"/>
</dbReference>
<keyword evidence="1" id="KW-0677">Repeat</keyword>
<dbReference type="InterPro" id="IPR032781">
    <property type="entry name" value="ABC_tran_Xtn"/>
</dbReference>
<feature type="domain" description="ABC transporter" evidence="5">
    <location>
        <begin position="279"/>
        <end position="466"/>
    </location>
</feature>
<evidence type="ECO:0000256" key="3">
    <source>
        <dbReference type="ARBA" id="ARBA00022840"/>
    </source>
</evidence>
<dbReference type="PANTHER" id="PTHR19211:SF100">
    <property type="entry name" value="RIBOSOME PROTECTION PROTEIN VMLR"/>
    <property type="match status" value="1"/>
</dbReference>
<feature type="compositionally biased region" description="Basic and acidic residues" evidence="4">
    <location>
        <begin position="213"/>
        <end position="237"/>
    </location>
</feature>
<dbReference type="InterPro" id="IPR017871">
    <property type="entry name" value="ABC_transporter-like_CS"/>
</dbReference>
<dbReference type="GO" id="GO:0005524">
    <property type="term" value="F:ATP binding"/>
    <property type="evidence" value="ECO:0007669"/>
    <property type="project" value="UniProtKB-KW"/>
</dbReference>
<dbReference type="SMART" id="SM00382">
    <property type="entry name" value="AAA"/>
    <property type="match status" value="2"/>
</dbReference>
<dbReference type="Pfam" id="PF12848">
    <property type="entry name" value="ABC_tran_Xtn"/>
    <property type="match status" value="1"/>
</dbReference>
<evidence type="ECO:0000256" key="4">
    <source>
        <dbReference type="SAM" id="MobiDB-lite"/>
    </source>
</evidence>
<keyword evidence="7" id="KW-1185">Reference proteome</keyword>
<dbReference type="InterPro" id="IPR003439">
    <property type="entry name" value="ABC_transporter-like_ATP-bd"/>
</dbReference>
<dbReference type="NCBIfam" id="NF000355">
    <property type="entry name" value="ribo_prot_ABC_F"/>
    <property type="match status" value="1"/>
</dbReference>
<dbReference type="SUPFAM" id="SSF52540">
    <property type="entry name" value="P-loop containing nucleoside triphosphate hydrolases"/>
    <property type="match status" value="2"/>
</dbReference>
<dbReference type="CDD" id="cd03221">
    <property type="entry name" value="ABCF_EF-3"/>
    <property type="match status" value="2"/>
</dbReference>
<accession>A0A917LI49</accession>
<evidence type="ECO:0000256" key="2">
    <source>
        <dbReference type="ARBA" id="ARBA00022741"/>
    </source>
</evidence>
<gene>
    <name evidence="6" type="ORF">GCM10007425_20710</name>
</gene>
<evidence type="ECO:0000313" key="6">
    <source>
        <dbReference type="EMBL" id="GGG25920.1"/>
    </source>
</evidence>
<reference evidence="6" key="2">
    <citation type="submission" date="2020-09" db="EMBL/GenBank/DDBJ databases">
        <authorList>
            <person name="Sun Q."/>
            <person name="Zhou Y."/>
        </authorList>
    </citation>
    <scope>NUCLEOTIDE SEQUENCE</scope>
    <source>
        <strain evidence="6">CGMCC 1.15760</strain>
    </source>
</reference>
<dbReference type="RefSeq" id="WP_188614979.1">
    <property type="nucleotide sequence ID" value="NZ_BMJT01000006.1"/>
</dbReference>
<comment type="caution">
    <text evidence="6">The sequence shown here is derived from an EMBL/GenBank/DDBJ whole genome shotgun (WGS) entry which is preliminary data.</text>
</comment>
<organism evidence="6 7">
    <name type="scientific">Lysinibacillus alkalisoli</name>
    <dbReference type="NCBI Taxonomy" id="1911548"/>
    <lineage>
        <taxon>Bacteria</taxon>
        <taxon>Bacillati</taxon>
        <taxon>Bacillota</taxon>
        <taxon>Bacilli</taxon>
        <taxon>Bacillales</taxon>
        <taxon>Bacillaceae</taxon>
        <taxon>Lysinibacillus</taxon>
    </lineage>
</organism>
<dbReference type="AlphaFoldDB" id="A0A917LI49"/>
<dbReference type="PROSITE" id="PS00211">
    <property type="entry name" value="ABC_TRANSPORTER_1"/>
    <property type="match status" value="1"/>
</dbReference>
<sequence>MTIQITSQQLTRQDKLILTIDQLIIQDFDRIGIVGKNGAGKSTLLQYIASQYAQSKLFAQATLPETYEVDGKLLSEFNVQGMHSGGEQTKWKLADLFSQYYALLLLDEPTTHLDQQGKTLLREKLAYYYGALLVVSHDRAFLDDMVTTIWEIDDGKVTVYQGNYSDYEQQKALQKQQQHEQYLIYQKEKARLTSAVEEKKKKAQKLATSKSMSKSEKKAKANRMFETKSKGTSEKSIQRAAKAIQQRLERLPEVSDNQQEQAIMFHTPTALQLHNKTPIVAQALTLTAGERTLITEGQFQILLGEHVAITGPNGCGKSTLLRHIYEGHAQITISPKAKIGYFTQHSYRFAQVETVYHYVKNRTTQPEKLVRAVLHRMALHDLTQNVQTLSGGEAMRLRLCELFLGEYNILLLDEPTNFLDIQTLDALSQFMEGYEATIIFVSHDAYFLQRHATKTLHINDQKITTL</sequence>
<keyword evidence="3" id="KW-0067">ATP-binding</keyword>
<name>A0A917LI49_9BACI</name>
<reference evidence="6" key="1">
    <citation type="journal article" date="2014" name="Int. J. Syst. Evol. Microbiol.">
        <title>Complete genome sequence of Corynebacterium casei LMG S-19264T (=DSM 44701T), isolated from a smear-ripened cheese.</title>
        <authorList>
            <consortium name="US DOE Joint Genome Institute (JGI-PGF)"/>
            <person name="Walter F."/>
            <person name="Albersmeier A."/>
            <person name="Kalinowski J."/>
            <person name="Ruckert C."/>
        </authorList>
    </citation>
    <scope>NUCLEOTIDE SEQUENCE</scope>
    <source>
        <strain evidence="6">CGMCC 1.15760</strain>
    </source>
</reference>
<dbReference type="InterPro" id="IPR003593">
    <property type="entry name" value="AAA+_ATPase"/>
</dbReference>
<keyword evidence="2" id="KW-0547">Nucleotide-binding</keyword>
<dbReference type="Proteomes" id="UP000616608">
    <property type="component" value="Unassembled WGS sequence"/>
</dbReference>
<proteinExistence type="predicted"/>
<evidence type="ECO:0000313" key="7">
    <source>
        <dbReference type="Proteomes" id="UP000616608"/>
    </source>
</evidence>
<evidence type="ECO:0000256" key="1">
    <source>
        <dbReference type="ARBA" id="ARBA00022737"/>
    </source>
</evidence>
<dbReference type="Gene3D" id="3.40.50.300">
    <property type="entry name" value="P-loop containing nucleotide triphosphate hydrolases"/>
    <property type="match status" value="3"/>
</dbReference>
<dbReference type="GO" id="GO:0016887">
    <property type="term" value="F:ATP hydrolysis activity"/>
    <property type="evidence" value="ECO:0007669"/>
    <property type="project" value="InterPro"/>
</dbReference>
<dbReference type="EMBL" id="BMJT01000006">
    <property type="protein sequence ID" value="GGG25920.1"/>
    <property type="molecule type" value="Genomic_DNA"/>
</dbReference>
<dbReference type="InterPro" id="IPR050611">
    <property type="entry name" value="ABCF"/>
</dbReference>
<evidence type="ECO:0000259" key="5">
    <source>
        <dbReference type="PROSITE" id="PS50893"/>
    </source>
</evidence>